<evidence type="ECO:0000256" key="2">
    <source>
        <dbReference type="ARBA" id="ARBA00023125"/>
    </source>
</evidence>
<dbReference type="InterPro" id="IPR036388">
    <property type="entry name" value="WH-like_DNA-bd_sf"/>
</dbReference>
<evidence type="ECO:0000313" key="6">
    <source>
        <dbReference type="Proteomes" id="UP000720124"/>
    </source>
</evidence>
<protein>
    <submittedName>
        <fullName evidence="5">Helix-turn-helix transcriptional regulator</fullName>
    </submittedName>
</protein>
<comment type="caution">
    <text evidence="5">The sequence shown here is derived from an EMBL/GenBank/DDBJ whole genome shotgun (WGS) entry which is preliminary data.</text>
</comment>
<evidence type="ECO:0000313" key="5">
    <source>
        <dbReference type="EMBL" id="MBY3590298.1"/>
    </source>
</evidence>
<dbReference type="Pfam" id="PF01638">
    <property type="entry name" value="HxlR"/>
    <property type="match status" value="1"/>
</dbReference>
<keyword evidence="3" id="KW-0804">Transcription</keyword>
<dbReference type="Gene3D" id="1.10.10.10">
    <property type="entry name" value="Winged helix-like DNA-binding domain superfamily/Winged helix DNA-binding domain"/>
    <property type="match status" value="1"/>
</dbReference>
<feature type="domain" description="HTH hxlR-type" evidence="4">
    <location>
        <begin position="12"/>
        <end position="110"/>
    </location>
</feature>
<dbReference type="EMBL" id="JABTXI010000003">
    <property type="protein sequence ID" value="MBY3590298.1"/>
    <property type="molecule type" value="Genomic_DNA"/>
</dbReference>
<dbReference type="InterPro" id="IPR036390">
    <property type="entry name" value="WH_DNA-bd_sf"/>
</dbReference>
<evidence type="ECO:0000256" key="3">
    <source>
        <dbReference type="ARBA" id="ARBA00023163"/>
    </source>
</evidence>
<dbReference type="SUPFAM" id="SSF46785">
    <property type="entry name" value="Winged helix' DNA-binding domain"/>
    <property type="match status" value="1"/>
</dbReference>
<sequence>MRPKRLEPKSGCAAELTMSVIGGLWKPTILVNLLMGKKRFMELCRLIPDATHRVLTLQLRELEADGLVTRRVFAEVPPRVEYEATELARSVAPILASLRDWGNAFRDNQQRLPELEPYCPAEELEAATASAAKLTRKGSRLGISIWEPQAAQTED</sequence>
<dbReference type="InterPro" id="IPR002577">
    <property type="entry name" value="HTH_HxlR"/>
</dbReference>
<keyword evidence="6" id="KW-1185">Reference proteome</keyword>
<evidence type="ECO:0000259" key="4">
    <source>
        <dbReference type="PROSITE" id="PS51118"/>
    </source>
</evidence>
<proteinExistence type="predicted"/>
<keyword evidence="2" id="KW-0238">DNA-binding</keyword>
<accession>A0ABS7LG27</accession>
<dbReference type="PANTHER" id="PTHR33204:SF29">
    <property type="entry name" value="TRANSCRIPTIONAL REGULATOR"/>
    <property type="match status" value="1"/>
</dbReference>
<dbReference type="Proteomes" id="UP000720124">
    <property type="component" value="Unassembled WGS sequence"/>
</dbReference>
<dbReference type="PROSITE" id="PS51118">
    <property type="entry name" value="HTH_HXLR"/>
    <property type="match status" value="1"/>
</dbReference>
<reference evidence="5 6" key="1">
    <citation type="submission" date="2020-06" db="EMBL/GenBank/DDBJ databases">
        <title>Global-level population genomics: horizontal gene transfer, symbiosis and evolution in Rhizobia.</title>
        <authorList>
            <person name="Gai Y."/>
        </authorList>
    </citation>
    <scope>NUCLEOTIDE SEQUENCE [LARGE SCALE GENOMIC DNA]</scope>
    <source>
        <strain evidence="5 6">PLR6_1b</strain>
    </source>
</reference>
<gene>
    <name evidence="5" type="ORF">HJA87_10435</name>
</gene>
<organism evidence="5 6">
    <name type="scientific">Rhizobium bangladeshense</name>
    <dbReference type="NCBI Taxonomy" id="1138189"/>
    <lineage>
        <taxon>Bacteria</taxon>
        <taxon>Pseudomonadati</taxon>
        <taxon>Pseudomonadota</taxon>
        <taxon>Alphaproteobacteria</taxon>
        <taxon>Hyphomicrobiales</taxon>
        <taxon>Rhizobiaceae</taxon>
        <taxon>Rhizobium/Agrobacterium group</taxon>
        <taxon>Rhizobium</taxon>
    </lineage>
</organism>
<name>A0ABS7LG27_9HYPH</name>
<dbReference type="PANTHER" id="PTHR33204">
    <property type="entry name" value="TRANSCRIPTIONAL REGULATOR, MARR FAMILY"/>
    <property type="match status" value="1"/>
</dbReference>
<evidence type="ECO:0000256" key="1">
    <source>
        <dbReference type="ARBA" id="ARBA00023015"/>
    </source>
</evidence>
<keyword evidence="1" id="KW-0805">Transcription regulation</keyword>